<proteinExistence type="predicted"/>
<dbReference type="OrthoDB" id="786429at2759"/>
<protein>
    <recommendedName>
        <fullName evidence="4">Transmembrane protein</fullName>
    </recommendedName>
</protein>
<gene>
    <name evidence="2" type="ORF">POTOM_001558</name>
</gene>
<evidence type="ECO:0000313" key="2">
    <source>
        <dbReference type="EMBL" id="KAG6792410.1"/>
    </source>
</evidence>
<dbReference type="Proteomes" id="UP000886885">
    <property type="component" value="Chromosome 1A"/>
</dbReference>
<evidence type="ECO:0000256" key="1">
    <source>
        <dbReference type="SAM" id="Phobius"/>
    </source>
</evidence>
<keyword evidence="1" id="KW-1133">Transmembrane helix</keyword>
<evidence type="ECO:0000313" key="3">
    <source>
        <dbReference type="Proteomes" id="UP000886885"/>
    </source>
</evidence>
<reference evidence="2" key="1">
    <citation type="journal article" date="2020" name="bioRxiv">
        <title>Hybrid origin of Populus tomentosa Carr. identified through genome sequencing and phylogenomic analysis.</title>
        <authorList>
            <person name="An X."/>
            <person name="Gao K."/>
            <person name="Chen Z."/>
            <person name="Li J."/>
            <person name="Yang X."/>
            <person name="Yang X."/>
            <person name="Zhou J."/>
            <person name="Guo T."/>
            <person name="Zhao T."/>
            <person name="Huang S."/>
            <person name="Miao D."/>
            <person name="Khan W.U."/>
            <person name="Rao P."/>
            <person name="Ye M."/>
            <person name="Lei B."/>
            <person name="Liao W."/>
            <person name="Wang J."/>
            <person name="Ji L."/>
            <person name="Li Y."/>
            <person name="Guo B."/>
            <person name="Mustafa N.S."/>
            <person name="Li S."/>
            <person name="Yun Q."/>
            <person name="Keller S.R."/>
            <person name="Mao J."/>
            <person name="Zhang R."/>
            <person name="Strauss S.H."/>
        </authorList>
    </citation>
    <scope>NUCLEOTIDE SEQUENCE</scope>
    <source>
        <strain evidence="2">GM15</strain>
        <tissue evidence="2">Leaf</tissue>
    </source>
</reference>
<dbReference type="EMBL" id="JAAWWB010000001">
    <property type="protein sequence ID" value="KAG6792410.1"/>
    <property type="molecule type" value="Genomic_DNA"/>
</dbReference>
<name>A0A8X8DI47_POPTO</name>
<dbReference type="PANTHER" id="PTHR37706">
    <property type="entry name" value="TRANSMEMBRANE PROTEIN"/>
    <property type="match status" value="1"/>
</dbReference>
<accession>A0A8X8DI47</accession>
<comment type="caution">
    <text evidence="2">The sequence shown here is derived from an EMBL/GenBank/DDBJ whole genome shotgun (WGS) entry which is preliminary data.</text>
</comment>
<keyword evidence="1" id="KW-0472">Membrane</keyword>
<feature type="transmembrane region" description="Helical" evidence="1">
    <location>
        <begin position="186"/>
        <end position="205"/>
    </location>
</feature>
<keyword evidence="1" id="KW-0812">Transmembrane</keyword>
<organism evidence="2 3">
    <name type="scientific">Populus tomentosa</name>
    <name type="common">Chinese white poplar</name>
    <dbReference type="NCBI Taxonomy" id="118781"/>
    <lineage>
        <taxon>Eukaryota</taxon>
        <taxon>Viridiplantae</taxon>
        <taxon>Streptophyta</taxon>
        <taxon>Embryophyta</taxon>
        <taxon>Tracheophyta</taxon>
        <taxon>Spermatophyta</taxon>
        <taxon>Magnoliopsida</taxon>
        <taxon>eudicotyledons</taxon>
        <taxon>Gunneridae</taxon>
        <taxon>Pentapetalae</taxon>
        <taxon>rosids</taxon>
        <taxon>fabids</taxon>
        <taxon>Malpighiales</taxon>
        <taxon>Salicaceae</taxon>
        <taxon>Saliceae</taxon>
        <taxon>Populus</taxon>
    </lineage>
</organism>
<evidence type="ECO:0008006" key="4">
    <source>
        <dbReference type="Google" id="ProtNLM"/>
    </source>
</evidence>
<keyword evidence="3" id="KW-1185">Reference proteome</keyword>
<dbReference type="PANTHER" id="PTHR37706:SF2">
    <property type="entry name" value="TRANSMEMBRANE PROTEIN"/>
    <property type="match status" value="1"/>
</dbReference>
<dbReference type="AlphaFoldDB" id="A0A8X8DI47"/>
<sequence length="223" mass="24997">MGFSVLAFKLSQSNAPDGHHSFIVGWEDVVNISVIKSLQWGCDKVVETSGLDWLNYMSLNVVKLLVVVLVLTLVKNIDASFVIDGEVVALLYFWWRGACSYFPKLKRYDVCLCKGIGSRPKNITISLLGSEGVLDLPSRVVMISASNTLSVRARLILLNILDIENLLVIAILLDCLATLSQLQDRVQIFLAVLFWMSLFFWASIWDGKNNGRGRLNKGSRFKR</sequence>